<dbReference type="EMBL" id="CM044706">
    <property type="protein sequence ID" value="KAI5657679.1"/>
    <property type="molecule type" value="Genomic_DNA"/>
</dbReference>
<sequence length="156" mass="16858">MIVNRTAKAALMLLHLLGGNSSNFKRIKNEKLRHGVRFAKSIITAGLAASVTGNSGERQEQDDPFAVLSGWYIGYFQHMEEIMAIGDGKLGSLPAQNSILGIILAKAGNHCQAFHLLPNANVTTNPGHSKDFKEAHRNSSMAETRCSAESQATQVI</sequence>
<dbReference type="Proteomes" id="UP001060085">
    <property type="component" value="Linkage Group LG06"/>
</dbReference>
<evidence type="ECO:0000313" key="1">
    <source>
        <dbReference type="EMBL" id="KAI5657679.1"/>
    </source>
</evidence>
<gene>
    <name evidence="1" type="ORF">M9H77_26472</name>
</gene>
<accession>A0ACC0AAM5</accession>
<keyword evidence="2" id="KW-1185">Reference proteome</keyword>
<proteinExistence type="predicted"/>
<reference evidence="2" key="1">
    <citation type="journal article" date="2023" name="Nat. Plants">
        <title>Single-cell RNA sequencing provides a high-resolution roadmap for understanding the multicellular compartmentation of specialized metabolism.</title>
        <authorList>
            <person name="Sun S."/>
            <person name="Shen X."/>
            <person name="Li Y."/>
            <person name="Li Y."/>
            <person name="Wang S."/>
            <person name="Li R."/>
            <person name="Zhang H."/>
            <person name="Shen G."/>
            <person name="Guo B."/>
            <person name="Wei J."/>
            <person name="Xu J."/>
            <person name="St-Pierre B."/>
            <person name="Chen S."/>
            <person name="Sun C."/>
        </authorList>
    </citation>
    <scope>NUCLEOTIDE SEQUENCE [LARGE SCALE GENOMIC DNA]</scope>
</reference>
<organism evidence="1 2">
    <name type="scientific">Catharanthus roseus</name>
    <name type="common">Madagascar periwinkle</name>
    <name type="synonym">Vinca rosea</name>
    <dbReference type="NCBI Taxonomy" id="4058"/>
    <lineage>
        <taxon>Eukaryota</taxon>
        <taxon>Viridiplantae</taxon>
        <taxon>Streptophyta</taxon>
        <taxon>Embryophyta</taxon>
        <taxon>Tracheophyta</taxon>
        <taxon>Spermatophyta</taxon>
        <taxon>Magnoliopsida</taxon>
        <taxon>eudicotyledons</taxon>
        <taxon>Gunneridae</taxon>
        <taxon>Pentapetalae</taxon>
        <taxon>asterids</taxon>
        <taxon>lamiids</taxon>
        <taxon>Gentianales</taxon>
        <taxon>Apocynaceae</taxon>
        <taxon>Rauvolfioideae</taxon>
        <taxon>Vinceae</taxon>
        <taxon>Catharanthinae</taxon>
        <taxon>Catharanthus</taxon>
    </lineage>
</organism>
<evidence type="ECO:0000313" key="2">
    <source>
        <dbReference type="Proteomes" id="UP001060085"/>
    </source>
</evidence>
<name>A0ACC0AAM5_CATRO</name>
<comment type="caution">
    <text evidence="1">The sequence shown here is derived from an EMBL/GenBank/DDBJ whole genome shotgun (WGS) entry which is preliminary data.</text>
</comment>
<protein>
    <submittedName>
        <fullName evidence="1">Uncharacterized protein</fullName>
    </submittedName>
</protein>